<evidence type="ECO:0000313" key="3">
    <source>
        <dbReference type="Proteomes" id="UP000240400"/>
    </source>
</evidence>
<feature type="transmembrane region" description="Helical" evidence="1">
    <location>
        <begin position="59"/>
        <end position="78"/>
    </location>
</feature>
<keyword evidence="1" id="KW-1133">Transmembrane helix</keyword>
<organism evidence="2 3">
    <name type="scientific">Staphylococcus nepalensis</name>
    <dbReference type="NCBI Taxonomy" id="214473"/>
    <lineage>
        <taxon>Bacteria</taxon>
        <taxon>Bacillati</taxon>
        <taxon>Bacillota</taxon>
        <taxon>Bacilli</taxon>
        <taxon>Bacillales</taxon>
        <taxon>Staphylococcaceae</taxon>
        <taxon>Staphylococcus</taxon>
    </lineage>
</organism>
<feature type="transmembrane region" description="Helical" evidence="1">
    <location>
        <begin position="18"/>
        <end position="38"/>
    </location>
</feature>
<dbReference type="EMBL" id="PZHR01000644">
    <property type="protein sequence ID" value="PTK45195.1"/>
    <property type="molecule type" value="Genomic_DNA"/>
</dbReference>
<proteinExistence type="predicted"/>
<name>A0A2T4S5L3_9STAP</name>
<dbReference type="AlphaFoldDB" id="A0A2T4S5L3"/>
<feature type="non-terminal residue" evidence="2">
    <location>
        <position position="99"/>
    </location>
</feature>
<evidence type="ECO:0000313" key="2">
    <source>
        <dbReference type="EMBL" id="PTK45195.1"/>
    </source>
</evidence>
<reference evidence="2 3" key="1">
    <citation type="journal article" date="2016" name="Front. Microbiol.">
        <title>Comprehensive Phylogenetic Analysis of Bovine Non-aureus Staphylococci Species Based on Whole-Genome Sequencing.</title>
        <authorList>
            <person name="Naushad S."/>
            <person name="Barkema H.W."/>
            <person name="Luby C."/>
            <person name="Condas L.A."/>
            <person name="Nobrega D.B."/>
            <person name="Carson D.A."/>
            <person name="De Buck J."/>
        </authorList>
    </citation>
    <scope>NUCLEOTIDE SEQUENCE [LARGE SCALE GENOMIC DNA]</scope>
    <source>
        <strain evidence="2 3">SNUC 4337</strain>
    </source>
</reference>
<keyword evidence="1" id="KW-0812">Transmembrane</keyword>
<accession>A0A2T4S5L3</accession>
<dbReference type="Proteomes" id="UP000240400">
    <property type="component" value="Unassembled WGS sequence"/>
</dbReference>
<protein>
    <submittedName>
        <fullName evidence="2">Histidine transporter</fullName>
    </submittedName>
</protein>
<evidence type="ECO:0000256" key="1">
    <source>
        <dbReference type="SAM" id="Phobius"/>
    </source>
</evidence>
<gene>
    <name evidence="2" type="ORF">BUZ61_16450</name>
</gene>
<sequence length="99" mass="11170">MIEPVNNNLPLETKKINVFKFFICSALGIFVFFVPVTINGTSSIMLDHLVTLIQTMIPFVAKIAIMMVIIAGGIYPFWKGTWRRNTTEFLFTISKVLGV</sequence>
<comment type="caution">
    <text evidence="2">The sequence shown here is derived from an EMBL/GenBank/DDBJ whole genome shotgun (WGS) entry which is preliminary data.</text>
</comment>
<keyword evidence="1" id="KW-0472">Membrane</keyword>